<dbReference type="PANTHER" id="PTHR12110">
    <property type="entry name" value="HYDROXYPYRUVATE ISOMERASE"/>
    <property type="match status" value="1"/>
</dbReference>
<dbReference type="AlphaFoldDB" id="A0A6J6DGF8"/>
<feature type="domain" description="Xylose isomerase-like TIM barrel" evidence="2">
    <location>
        <begin position="38"/>
        <end position="283"/>
    </location>
</feature>
<feature type="region of interest" description="Disordered" evidence="1">
    <location>
        <begin position="113"/>
        <end position="144"/>
    </location>
</feature>
<dbReference type="SUPFAM" id="SSF51658">
    <property type="entry name" value="Xylose isomerase-like"/>
    <property type="match status" value="1"/>
</dbReference>
<dbReference type="Gene3D" id="3.20.20.150">
    <property type="entry name" value="Divalent-metal-dependent TIM barrel enzymes"/>
    <property type="match status" value="1"/>
</dbReference>
<dbReference type="Pfam" id="PF01261">
    <property type="entry name" value="AP_endonuc_2"/>
    <property type="match status" value="1"/>
</dbReference>
<dbReference type="EMBL" id="CAEZTH010000050">
    <property type="protein sequence ID" value="CAB4562344.1"/>
    <property type="molecule type" value="Genomic_DNA"/>
</dbReference>
<evidence type="ECO:0000259" key="2">
    <source>
        <dbReference type="Pfam" id="PF01261"/>
    </source>
</evidence>
<accession>A0A6J6DGF8</accession>
<protein>
    <submittedName>
        <fullName evidence="3">Unannotated protein</fullName>
    </submittedName>
</protein>
<dbReference type="InterPro" id="IPR050312">
    <property type="entry name" value="IolE/XylAMocC-like"/>
</dbReference>
<reference evidence="3" key="1">
    <citation type="submission" date="2020-05" db="EMBL/GenBank/DDBJ databases">
        <authorList>
            <person name="Chiriac C."/>
            <person name="Salcher M."/>
            <person name="Ghai R."/>
            <person name="Kavagutti S V."/>
        </authorList>
    </citation>
    <scope>NUCLEOTIDE SEQUENCE</scope>
</reference>
<dbReference type="InterPro" id="IPR013022">
    <property type="entry name" value="Xyl_isomerase-like_TIM-brl"/>
</dbReference>
<evidence type="ECO:0000256" key="1">
    <source>
        <dbReference type="SAM" id="MobiDB-lite"/>
    </source>
</evidence>
<organism evidence="3">
    <name type="scientific">freshwater metagenome</name>
    <dbReference type="NCBI Taxonomy" id="449393"/>
    <lineage>
        <taxon>unclassified sequences</taxon>
        <taxon>metagenomes</taxon>
        <taxon>ecological metagenomes</taxon>
    </lineage>
</organism>
<dbReference type="PANTHER" id="PTHR12110:SF41">
    <property type="entry name" value="INOSOSE DEHYDRATASE"/>
    <property type="match status" value="1"/>
</dbReference>
<proteinExistence type="predicted"/>
<gene>
    <name evidence="3" type="ORF">UFOPK1639_00531</name>
</gene>
<sequence>MTKRSPGISLANAPVSYGAFEVTVGIDPNTPDGIAILDEVSSAGYKGIDLGPVGYLGLGKELGMRLADRNLGLAGAYLEFPFADKARLAESLKDLDAMLDTFDAVVPYISGPQPRPTIADNGSPFRNANPGSGRRDPSSGHDEATWEKFGEGLRIVVDRCRSRGYEPTFHNETGTFVEAPEEIEKMLSVSDVGWCLDTGHFLLGGGEPVTALNKWFDRINHIHIKDATLSRFEKIVEAKAPTTAIWDQEIFPILGQGDLQLETFVEDMHKLGFQGWAVVEQDIFPKTAARFQRAAEDQRENRKILSKLGL</sequence>
<dbReference type="InterPro" id="IPR036237">
    <property type="entry name" value="Xyl_isomerase-like_sf"/>
</dbReference>
<evidence type="ECO:0000313" key="3">
    <source>
        <dbReference type="EMBL" id="CAB4562344.1"/>
    </source>
</evidence>
<name>A0A6J6DGF8_9ZZZZ</name>
<feature type="compositionally biased region" description="Basic and acidic residues" evidence="1">
    <location>
        <begin position="133"/>
        <end position="144"/>
    </location>
</feature>